<feature type="domain" description="CCHC-type" evidence="2">
    <location>
        <begin position="65"/>
        <end position="81"/>
    </location>
</feature>
<dbReference type="SMART" id="SM00343">
    <property type="entry name" value="ZnF_C2HC"/>
    <property type="match status" value="3"/>
</dbReference>
<reference evidence="3 4" key="1">
    <citation type="submission" date="2015-09" db="EMBL/GenBank/DDBJ databases">
        <title>Trachymyrmex cornetzi WGS genome.</title>
        <authorList>
            <person name="Nygaard S."/>
            <person name="Hu H."/>
            <person name="Boomsma J."/>
            <person name="Zhang G."/>
        </authorList>
    </citation>
    <scope>NUCLEOTIDE SEQUENCE [LARGE SCALE GENOMIC DNA]</scope>
    <source>
        <strain evidence="3">Tcor2-1</strain>
        <tissue evidence="3">Whole body</tissue>
    </source>
</reference>
<evidence type="ECO:0000313" key="3">
    <source>
        <dbReference type="EMBL" id="KYN17601.1"/>
    </source>
</evidence>
<proteinExistence type="predicted"/>
<dbReference type="EMBL" id="KQ980109">
    <property type="protein sequence ID" value="KYN17601.1"/>
    <property type="molecule type" value="Genomic_DNA"/>
</dbReference>
<dbReference type="InterPro" id="IPR036875">
    <property type="entry name" value="Znf_CCHC_sf"/>
</dbReference>
<sequence length="182" mass="20498">MRVSFYSVNELREFIGVHKDPIPRDKKSKVVYKISCKSCDASYVGQTCRQLKSRITEHKNHIRTTCQWCDKPSHSANNCWKKQNEQHNPVNKVKVVCQICNNFGHNARDCRSKIGQNAASSDSLFCRYCKGQGHLLESCELRIASNNRRKINEQGNSDGPSKSDVAQGSEGVSHPSTSKKGQ</sequence>
<dbReference type="InterPro" id="IPR001878">
    <property type="entry name" value="Znf_CCHC"/>
</dbReference>
<evidence type="ECO:0000313" key="4">
    <source>
        <dbReference type="Proteomes" id="UP000078492"/>
    </source>
</evidence>
<keyword evidence="4" id="KW-1185">Reference proteome</keyword>
<gene>
    <name evidence="3" type="ORF">ALC57_10116</name>
</gene>
<dbReference type="AlphaFoldDB" id="A0A151J4N8"/>
<organism evidence="3 4">
    <name type="scientific">Trachymyrmex cornetzi</name>
    <dbReference type="NCBI Taxonomy" id="471704"/>
    <lineage>
        <taxon>Eukaryota</taxon>
        <taxon>Metazoa</taxon>
        <taxon>Ecdysozoa</taxon>
        <taxon>Arthropoda</taxon>
        <taxon>Hexapoda</taxon>
        <taxon>Insecta</taxon>
        <taxon>Pterygota</taxon>
        <taxon>Neoptera</taxon>
        <taxon>Endopterygota</taxon>
        <taxon>Hymenoptera</taxon>
        <taxon>Apocrita</taxon>
        <taxon>Aculeata</taxon>
        <taxon>Formicoidea</taxon>
        <taxon>Formicidae</taxon>
        <taxon>Myrmicinae</taxon>
        <taxon>Trachymyrmex</taxon>
    </lineage>
</organism>
<feature type="compositionally biased region" description="Polar residues" evidence="1">
    <location>
        <begin position="153"/>
        <end position="166"/>
    </location>
</feature>
<dbReference type="STRING" id="471704.A0A151J4N8"/>
<evidence type="ECO:0000259" key="2">
    <source>
        <dbReference type="SMART" id="SM00343"/>
    </source>
</evidence>
<protein>
    <recommendedName>
        <fullName evidence="2">CCHC-type domain-containing protein</fullName>
    </recommendedName>
</protein>
<dbReference type="Gene3D" id="4.10.60.10">
    <property type="entry name" value="Zinc finger, CCHC-type"/>
    <property type="match status" value="1"/>
</dbReference>
<dbReference type="Proteomes" id="UP000078492">
    <property type="component" value="Unassembled WGS sequence"/>
</dbReference>
<feature type="domain" description="CCHC-type" evidence="2">
    <location>
        <begin position="125"/>
        <end position="141"/>
    </location>
</feature>
<feature type="domain" description="CCHC-type" evidence="2">
    <location>
        <begin position="96"/>
        <end position="112"/>
    </location>
</feature>
<evidence type="ECO:0000256" key="1">
    <source>
        <dbReference type="SAM" id="MobiDB-lite"/>
    </source>
</evidence>
<accession>A0A151J4N8</accession>
<name>A0A151J4N8_9HYME</name>
<feature type="region of interest" description="Disordered" evidence="1">
    <location>
        <begin position="150"/>
        <end position="182"/>
    </location>
</feature>
<dbReference type="SUPFAM" id="SSF57756">
    <property type="entry name" value="Retrovirus zinc finger-like domains"/>
    <property type="match status" value="1"/>
</dbReference>
<dbReference type="GO" id="GO:0008270">
    <property type="term" value="F:zinc ion binding"/>
    <property type="evidence" value="ECO:0007669"/>
    <property type="project" value="InterPro"/>
</dbReference>
<dbReference type="GO" id="GO:0003676">
    <property type="term" value="F:nucleic acid binding"/>
    <property type="evidence" value="ECO:0007669"/>
    <property type="project" value="InterPro"/>
</dbReference>